<dbReference type="EMBL" id="CP014518">
    <property type="protein sequence ID" value="AMM34164.1"/>
    <property type="molecule type" value="Genomic_DNA"/>
</dbReference>
<evidence type="ECO:0000313" key="3">
    <source>
        <dbReference type="EMBL" id="AMM34164.1"/>
    </source>
</evidence>
<evidence type="ECO:0000313" key="4">
    <source>
        <dbReference type="Proteomes" id="UP000070134"/>
    </source>
</evidence>
<feature type="transmembrane region" description="Helical" evidence="2">
    <location>
        <begin position="75"/>
        <end position="95"/>
    </location>
</feature>
<gene>
    <name evidence="3" type="ORF">SA2016_3504</name>
</gene>
<dbReference type="Proteomes" id="UP000070134">
    <property type="component" value="Chromosome"/>
</dbReference>
<keyword evidence="2" id="KW-0812">Transmembrane</keyword>
<dbReference type="AlphaFoldDB" id="A0A127A5W1"/>
<keyword evidence="2" id="KW-1133">Transmembrane helix</keyword>
<feature type="transmembrane region" description="Helical" evidence="2">
    <location>
        <begin position="127"/>
        <end position="147"/>
    </location>
</feature>
<protein>
    <submittedName>
        <fullName evidence="3">Uncharacterized protein</fullName>
    </submittedName>
</protein>
<evidence type="ECO:0000256" key="1">
    <source>
        <dbReference type="SAM" id="MobiDB-lite"/>
    </source>
</evidence>
<organism evidence="3 4">
    <name type="scientific">Sinomonas atrocyanea</name>
    <dbReference type="NCBI Taxonomy" id="37927"/>
    <lineage>
        <taxon>Bacteria</taxon>
        <taxon>Bacillati</taxon>
        <taxon>Actinomycetota</taxon>
        <taxon>Actinomycetes</taxon>
        <taxon>Micrococcales</taxon>
        <taxon>Micrococcaceae</taxon>
        <taxon>Sinomonas</taxon>
    </lineage>
</organism>
<sequence>MRDALIWAGFVAGVCLIAGTSMSIVGALVVPRRVDSWVTRALDALFDRAFLLALRGVRSYRRRDRILGWQSPLTLVARLTVWMAMLVLGFALVMLPDTDDLAAALEDAGSSLFTLGFAVPHGGGGQFAAYLAGFAGIAVIGLQVGYLPTVYAAFNRRETEVTLLVARAGTPAWGPEILVRTHWGTGGGDSGPVLGDLFVRWERWTAEVAESHTTYTGLLRLRSPRTDSHWLTSLIAVMDAAALHLALAPGADPKITARLMLRMGFETLADMARAMKLPVPDLAEISVDPMPISITFEDFARAAESLRSVGYPVTETDEDAWPHFVGWRQNYDRTALALCRELDAPPALWTGPRRWPSQPTPPRRPKLGQPRQQK</sequence>
<keyword evidence="4" id="KW-1185">Reference proteome</keyword>
<proteinExistence type="predicted"/>
<evidence type="ECO:0000256" key="2">
    <source>
        <dbReference type="SAM" id="Phobius"/>
    </source>
</evidence>
<name>A0A127A5W1_9MICC</name>
<reference evidence="3 4" key="1">
    <citation type="submission" date="2016-02" db="EMBL/GenBank/DDBJ databases">
        <title>Complete genome of Sinomonas atrocyanea KCTC 3377.</title>
        <authorList>
            <person name="Kim K.M."/>
        </authorList>
    </citation>
    <scope>NUCLEOTIDE SEQUENCE [LARGE SCALE GENOMIC DNA]</scope>
    <source>
        <strain evidence="3 4">KCTC 3377</strain>
    </source>
</reference>
<feature type="region of interest" description="Disordered" evidence="1">
    <location>
        <begin position="349"/>
        <end position="374"/>
    </location>
</feature>
<dbReference type="PATRIC" id="fig|37927.3.peg.3595"/>
<accession>A0A127A5W1</accession>
<dbReference type="RefSeq" id="WP_066500525.1">
    <property type="nucleotide sequence ID" value="NZ_BJMO01000032.1"/>
</dbReference>
<dbReference type="STRING" id="37927.SA2016_3504"/>
<keyword evidence="2" id="KW-0472">Membrane</keyword>
<dbReference type="KEGG" id="satk:SA2016_3504"/>